<accession>A0AAW0BIM9</accession>
<dbReference type="SUPFAM" id="SSF52047">
    <property type="entry name" value="RNI-like"/>
    <property type="match status" value="1"/>
</dbReference>
<dbReference type="Proteomes" id="UP001383192">
    <property type="component" value="Unassembled WGS sequence"/>
</dbReference>
<keyword evidence="2" id="KW-1185">Reference proteome</keyword>
<gene>
    <name evidence="1" type="ORF">VNI00_015697</name>
</gene>
<comment type="caution">
    <text evidence="1">The sequence shown here is derived from an EMBL/GenBank/DDBJ whole genome shotgun (WGS) entry which is preliminary data.</text>
</comment>
<evidence type="ECO:0000313" key="2">
    <source>
        <dbReference type="Proteomes" id="UP001383192"/>
    </source>
</evidence>
<dbReference type="AlphaFoldDB" id="A0AAW0BIM9"/>
<evidence type="ECO:0000313" key="1">
    <source>
        <dbReference type="EMBL" id="KAK7026122.1"/>
    </source>
</evidence>
<dbReference type="EMBL" id="JAYKXP010000106">
    <property type="protein sequence ID" value="KAK7026122.1"/>
    <property type="molecule type" value="Genomic_DNA"/>
</dbReference>
<reference evidence="1 2" key="1">
    <citation type="submission" date="2024-01" db="EMBL/GenBank/DDBJ databases">
        <title>A draft genome for a cacao thread blight-causing isolate of Paramarasmius palmivorus.</title>
        <authorList>
            <person name="Baruah I.K."/>
            <person name="Bukari Y."/>
            <person name="Amoako-Attah I."/>
            <person name="Meinhardt L.W."/>
            <person name="Bailey B.A."/>
            <person name="Cohen S.P."/>
        </authorList>
    </citation>
    <scope>NUCLEOTIDE SEQUENCE [LARGE SCALE GENOMIC DNA]</scope>
    <source>
        <strain evidence="1 2">GH-12</strain>
    </source>
</reference>
<organism evidence="1 2">
    <name type="scientific">Paramarasmius palmivorus</name>
    <dbReference type="NCBI Taxonomy" id="297713"/>
    <lineage>
        <taxon>Eukaryota</taxon>
        <taxon>Fungi</taxon>
        <taxon>Dikarya</taxon>
        <taxon>Basidiomycota</taxon>
        <taxon>Agaricomycotina</taxon>
        <taxon>Agaricomycetes</taxon>
        <taxon>Agaricomycetidae</taxon>
        <taxon>Agaricales</taxon>
        <taxon>Marasmiineae</taxon>
        <taxon>Marasmiaceae</taxon>
        <taxon>Paramarasmius</taxon>
    </lineage>
</organism>
<dbReference type="Gene3D" id="3.80.10.10">
    <property type="entry name" value="Ribonuclease Inhibitor"/>
    <property type="match status" value="1"/>
</dbReference>
<name>A0AAW0BIM9_9AGAR</name>
<proteinExistence type="predicted"/>
<dbReference type="InterPro" id="IPR032675">
    <property type="entry name" value="LRR_dom_sf"/>
</dbReference>
<protein>
    <submittedName>
        <fullName evidence="1">Uncharacterized protein</fullName>
    </submittedName>
</protein>
<sequence length="412" mass="46339">MQVLSETLSHSSRLETIKLEISSDALQSLAERCIQPASALRSLHIVGNGCKVPIEFLGGGAPLLTKLVLDNCGLAYDSPLLYNLTSFHLMGTYGATSFEARLYEALGFMPALECLSLNEVYSSTQANTNTSVVNLPMLRRLDIKNSYLESSRLFDYISFPGTAVVQIIIRDTGLPARTDIDELDTFWADITQILSPEFCPGYQRAVRSFTAGADASGGTSFTLRAWHTSLPLDFFTSNNEHAALHLPDFSVKVDWSEKDLRRYENRYFFEDVFETAFDALSALHLPALETMRIGRFPRPAHRTNLLQQALRSHMQSESLRRLILYGSRCAEYLPDVLRQHGNAESMPLPALEELVLIYPYFSDILVDNLYDKLEARAGQGRKLEKLVIHERGSCDEVYDLQRVVNEVNIVLK</sequence>